<dbReference type="AlphaFoldDB" id="A0A380ELQ5"/>
<dbReference type="Proteomes" id="UP000254116">
    <property type="component" value="Unassembled WGS sequence"/>
</dbReference>
<dbReference type="EMBL" id="UHBY01000003">
    <property type="protein sequence ID" value="SUL36563.1"/>
    <property type="molecule type" value="Genomic_DNA"/>
</dbReference>
<evidence type="ECO:0000313" key="2">
    <source>
        <dbReference type="Proteomes" id="UP000254116"/>
    </source>
</evidence>
<protein>
    <submittedName>
        <fullName evidence="1">Uncharacterized protein</fullName>
    </submittedName>
</protein>
<organism evidence="1 2">
    <name type="scientific">Staphylococcus aureus</name>
    <dbReference type="NCBI Taxonomy" id="1280"/>
    <lineage>
        <taxon>Bacteria</taxon>
        <taxon>Bacillati</taxon>
        <taxon>Bacillota</taxon>
        <taxon>Bacilli</taxon>
        <taxon>Bacillales</taxon>
        <taxon>Staphylococcaceae</taxon>
        <taxon>Staphylococcus</taxon>
    </lineage>
</organism>
<gene>
    <name evidence="1" type="ORF">NCTC10702_02838</name>
</gene>
<accession>A0A380ELQ5</accession>
<evidence type="ECO:0000313" key="1">
    <source>
        <dbReference type="EMBL" id="SUL36563.1"/>
    </source>
</evidence>
<reference evidence="1 2" key="1">
    <citation type="submission" date="2018-06" db="EMBL/GenBank/DDBJ databases">
        <authorList>
            <consortium name="Pathogen Informatics"/>
            <person name="Doyle S."/>
        </authorList>
    </citation>
    <scope>NUCLEOTIDE SEQUENCE [LARGE SCALE GENOMIC DNA]</scope>
    <source>
        <strain evidence="1 2">NCTC10702</strain>
    </source>
</reference>
<name>A0A380ELQ5_STAAU</name>
<sequence length="36" mass="4343">MERVEQLKIKDWGSNGKRNLVALKREEREQLNMNTK</sequence>
<proteinExistence type="predicted"/>